<name>A0ACC2VHX8_9TREE</name>
<accession>A0ACC2VHX8</accession>
<dbReference type="Proteomes" id="UP001227268">
    <property type="component" value="Unassembled WGS sequence"/>
</dbReference>
<protein>
    <submittedName>
        <fullName evidence="1">Uncharacterized protein</fullName>
    </submittedName>
</protein>
<proteinExistence type="predicted"/>
<keyword evidence="2" id="KW-1185">Reference proteome</keyword>
<reference evidence="1" key="1">
    <citation type="submission" date="2023-04" db="EMBL/GenBank/DDBJ databases">
        <title>Draft Genome sequencing of Naganishia species isolated from polar environments using Oxford Nanopore Technology.</title>
        <authorList>
            <person name="Leo P."/>
            <person name="Venkateswaran K."/>
        </authorList>
    </citation>
    <scope>NUCLEOTIDE SEQUENCE</scope>
    <source>
        <strain evidence="1">MNA-CCFEE 5423</strain>
    </source>
</reference>
<evidence type="ECO:0000313" key="2">
    <source>
        <dbReference type="Proteomes" id="UP001227268"/>
    </source>
</evidence>
<comment type="caution">
    <text evidence="1">The sequence shown here is derived from an EMBL/GenBank/DDBJ whole genome shotgun (WGS) entry which is preliminary data.</text>
</comment>
<gene>
    <name evidence="1" type="ORF">QFC21_004338</name>
</gene>
<organism evidence="1 2">
    <name type="scientific">Naganishia friedmannii</name>
    <dbReference type="NCBI Taxonomy" id="89922"/>
    <lineage>
        <taxon>Eukaryota</taxon>
        <taxon>Fungi</taxon>
        <taxon>Dikarya</taxon>
        <taxon>Basidiomycota</taxon>
        <taxon>Agaricomycotina</taxon>
        <taxon>Tremellomycetes</taxon>
        <taxon>Filobasidiales</taxon>
        <taxon>Filobasidiaceae</taxon>
        <taxon>Naganishia</taxon>
    </lineage>
</organism>
<evidence type="ECO:0000313" key="1">
    <source>
        <dbReference type="EMBL" id="KAJ9098690.1"/>
    </source>
</evidence>
<dbReference type="EMBL" id="JASBWT010000014">
    <property type="protein sequence ID" value="KAJ9098690.1"/>
    <property type="molecule type" value="Genomic_DNA"/>
</dbReference>
<sequence length="1153" mass="125055">MPYDPVRDSAGREGYEDGTRGRSDPTPTPPAASLAGYQLSQTASGLPLPPAFHEDQAWKRTHQSVTPHLAGSVSFSRPTSSSSSMHGGWAPAPAGSFHNEDRTRRESSTLEGSGFVQPLPPGMHPSSWEEERRRSSNGSIGHGVPLPGSNPRMTMLPPSMPPHHPHPQPHGVSAAMYRSTSGESEHSAHGGSGRPSSGHGRAGSAHSYSQPLGTVHGLPYGVMSSASPPMTRPSPAYSARGSLPPSSHIIPSPAHTPVGSHNSYFPSHYPPPYASSGTHASPRNSISNLLTPVELTSTPARVSPLPYPGVLQPFAFTPGGSSAPRYTSGTPGHDNGAPSLAAFDRDSSSSRPGSSQRQSLPAATMQSPHQAPYSRPSSANVSDVYPAGRSSIQGWTTGSELGVARREYEPVTRKITLTGGSLAAMMNPTSVVPEKTAEGMKTPGSTSAWDGTHAPRTADTPMTRTPPSSVRKASHNDLDDACLSPTQVRSNEDSNLKRQASEQEMSAAEALSALAGTPSASRSADYQQDVQQSSQENSSSVDAHRGEREGNAVNALKQEDMISPKTTPAAEEPPKKRKRATKAVTAEGVTESDKPEKPKQSAAGRKRKASAQNPVAGTAGDDATASPSTSKAAANGKSRKRAIKDTQNDTKPSESTQPEPTPTAYLPNRISDANTVLRPITQDELAYIRNPRNIKNPLKTGRPTKFGEAKPQPSPYGGEPNPSGSNTHRGLHPDRLAMVATTDSFRGVKDLRAGDGPQHEVRQLGRGSSSNNQALGERSISGAKRARSEVENAPGGVDARISESTSQAAKRPRVEGDRGKGLEVAEHYNKRGNQGVDRRKDSRIIGLRSCNNWIKAVMIQTYVRRRPERQWSGREPNGRVLDMGCGKGGDIAKWDNANIEEYVGIDVAEGSIEDFKTRLREMKRRLRYKADLYVLDCFRTSILELPRDKLKPGFDNVSMQFCIHYAFEKVQSVRQMLENVAMFLREGGIYFGTTVSKDKIVAALNEIPPEAEELVISNDLFRMEFTEREHDGPFGHAYNFSLKDAIDDCEEYVVDWGEFTSIAAEYKLKCIYRKDFDEMFAEHTQNPEFFHMAKRMNVIDEEGDLYMDQGQWAAVSMYLGFAFEKMPMSWNLTREIAAMKEEAAISEDVLPPE</sequence>